<dbReference type="PROSITE" id="PS50931">
    <property type="entry name" value="HTH_LYSR"/>
    <property type="match status" value="1"/>
</dbReference>
<dbReference type="GO" id="GO:0003677">
    <property type="term" value="F:DNA binding"/>
    <property type="evidence" value="ECO:0007669"/>
    <property type="project" value="UniProtKB-KW"/>
</dbReference>
<evidence type="ECO:0000256" key="4">
    <source>
        <dbReference type="ARBA" id="ARBA00023163"/>
    </source>
</evidence>
<reference evidence="6" key="1">
    <citation type="submission" date="2021-04" db="EMBL/GenBank/DDBJ databases">
        <title>Whole genome sequencing of Enterococci isolates from hospitalized patients.</title>
        <authorList>
            <person name="Ogoti B.M."/>
            <person name="Onyambu F.G."/>
        </authorList>
    </citation>
    <scope>NUCLEOTIDE SEQUENCE</scope>
    <source>
        <strain evidence="6">242</strain>
    </source>
</reference>
<keyword evidence="4" id="KW-0804">Transcription</keyword>
<evidence type="ECO:0000259" key="5">
    <source>
        <dbReference type="PROSITE" id="PS50931"/>
    </source>
</evidence>
<evidence type="ECO:0000256" key="1">
    <source>
        <dbReference type="ARBA" id="ARBA00009437"/>
    </source>
</evidence>
<keyword evidence="2" id="KW-0805">Transcription regulation</keyword>
<dbReference type="AlphaFoldDB" id="A0A941FIX4"/>
<dbReference type="Gene3D" id="1.10.10.10">
    <property type="entry name" value="Winged helix-like DNA-binding domain superfamily/Winged helix DNA-binding domain"/>
    <property type="match status" value="1"/>
</dbReference>
<protein>
    <submittedName>
        <fullName evidence="6">LysR family transcriptional regulator</fullName>
    </submittedName>
</protein>
<accession>A0A941FIX4</accession>
<dbReference type="EMBL" id="JAGTPW010000043">
    <property type="protein sequence ID" value="MBR8645593.1"/>
    <property type="molecule type" value="Genomic_DNA"/>
</dbReference>
<organism evidence="6 7">
    <name type="scientific">Peribacillus frigoritolerans</name>
    <dbReference type="NCBI Taxonomy" id="450367"/>
    <lineage>
        <taxon>Bacteria</taxon>
        <taxon>Bacillati</taxon>
        <taxon>Bacillota</taxon>
        <taxon>Bacilli</taxon>
        <taxon>Bacillales</taxon>
        <taxon>Bacillaceae</taxon>
        <taxon>Peribacillus</taxon>
    </lineage>
</organism>
<dbReference type="InterPro" id="IPR000847">
    <property type="entry name" value="LysR_HTH_N"/>
</dbReference>
<proteinExistence type="inferred from homology"/>
<name>A0A941FIX4_9BACI</name>
<evidence type="ECO:0000256" key="2">
    <source>
        <dbReference type="ARBA" id="ARBA00023015"/>
    </source>
</evidence>
<evidence type="ECO:0000256" key="3">
    <source>
        <dbReference type="ARBA" id="ARBA00023125"/>
    </source>
</evidence>
<dbReference type="Pfam" id="PF00126">
    <property type="entry name" value="HTH_1"/>
    <property type="match status" value="1"/>
</dbReference>
<dbReference type="SUPFAM" id="SSF46785">
    <property type="entry name" value="Winged helix' DNA-binding domain"/>
    <property type="match status" value="1"/>
</dbReference>
<gene>
    <name evidence="6" type="ORF">KEH51_20725</name>
</gene>
<dbReference type="PANTHER" id="PTHR30346">
    <property type="entry name" value="TRANSCRIPTIONAL DUAL REGULATOR HCAR-RELATED"/>
    <property type="match status" value="1"/>
</dbReference>
<dbReference type="PRINTS" id="PR00039">
    <property type="entry name" value="HTHLYSR"/>
</dbReference>
<evidence type="ECO:0000313" key="7">
    <source>
        <dbReference type="Proteomes" id="UP000680045"/>
    </source>
</evidence>
<dbReference type="InterPro" id="IPR036390">
    <property type="entry name" value="WH_DNA-bd_sf"/>
</dbReference>
<dbReference type="InterPro" id="IPR036388">
    <property type="entry name" value="WH-like_DNA-bd_sf"/>
</dbReference>
<dbReference type="Proteomes" id="UP000680045">
    <property type="component" value="Unassembled WGS sequence"/>
</dbReference>
<comment type="caution">
    <text evidence="6">The sequence shown here is derived from an EMBL/GenBank/DDBJ whole genome shotgun (WGS) entry which is preliminary data.</text>
</comment>
<dbReference type="GO" id="GO:0003700">
    <property type="term" value="F:DNA-binding transcription factor activity"/>
    <property type="evidence" value="ECO:0007669"/>
    <property type="project" value="InterPro"/>
</dbReference>
<sequence>MFELPILRYFIEVSNHLSFSEASKTLHISQPGLSQQILSLENN</sequence>
<evidence type="ECO:0000313" key="6">
    <source>
        <dbReference type="EMBL" id="MBR8645593.1"/>
    </source>
</evidence>
<comment type="similarity">
    <text evidence="1">Belongs to the LysR transcriptional regulatory family.</text>
</comment>
<dbReference type="PANTHER" id="PTHR30346:SF0">
    <property type="entry name" value="HCA OPERON TRANSCRIPTIONAL ACTIVATOR HCAR"/>
    <property type="match status" value="1"/>
</dbReference>
<keyword evidence="3" id="KW-0238">DNA-binding</keyword>
<dbReference type="GO" id="GO:0032993">
    <property type="term" value="C:protein-DNA complex"/>
    <property type="evidence" value="ECO:0007669"/>
    <property type="project" value="TreeGrafter"/>
</dbReference>
<feature type="domain" description="HTH lysR-type" evidence="5">
    <location>
        <begin position="2"/>
        <end position="43"/>
    </location>
</feature>